<feature type="transmembrane region" description="Helical" evidence="1">
    <location>
        <begin position="762"/>
        <end position="784"/>
    </location>
</feature>
<dbReference type="AlphaFoldDB" id="A0A8R1V5P8"/>
<keyword evidence="3" id="KW-1185">Reference proteome</keyword>
<dbReference type="PANTHER" id="PTHR13219:SF6">
    <property type="entry name" value="TRANSMEMBRANE PROTEIN 94"/>
    <property type="match status" value="1"/>
</dbReference>
<keyword evidence="1" id="KW-1133">Transmembrane helix</keyword>
<protein>
    <submittedName>
        <fullName evidence="2">Uncharacterized protein</fullName>
    </submittedName>
</protein>
<feature type="transmembrane region" description="Helical" evidence="1">
    <location>
        <begin position="805"/>
        <end position="824"/>
    </location>
</feature>
<sequence>MSSPLFTSVVSLIHTLLVATLLLVSSLNDDEPSYTVLSLSIFVLLILNVLLHYRVDDHTSIIIQRKLNNWKRIIGRINSNMKCTVFREDGTTEEILFYDLTTDDIVVYDEKFSFILDYLSDETQHNHKQIRISQPATYFLYQSLKRKHMQPPIFETMSKLIDKFDKIIFPIVGISAIFGVFCAFLFSESKEEYANERFGIQVCLLTVIPLLRINLPLFTLFHILCDNLAIKYHLSNNKSISSIISLINFEDLLIDCNWSSLALRLSEVTGVCAIDKKGILATSEPVLEKIFIVHSNEEGDTNGKVLQVTCDIGSSTISNFSFDDADWYYTLNSLCPLSESIQLNSCTKDMRSANCLCPIRQLIPSHSSDDFSKSFNKFRKTIGEDVESEYPLEVECCRVKEKEMYRIHLRGSPSLILPLCLTYWDGTEVKAMNDKVIGLATNFASRHTVTSHCVAISCGSSIYEKSSNCCEYTEKNLENKFNQNISSVSEFNISSDTNGMDSIEQQTFLALTASQEQALPFIFEMIESLKSSCIRFILFSKENQLRSRIIGEKLGLEAGWNCHISLKNETSKKAVRILNGKGRRESCPNGKSIHSLTTSIPSLPPNMARLPIGIEHIRPHLERVDNVPLLVSLFTDCTVDATREMIDILHENDECQLVIGSLLSPDNMLTLMKGIVSIGIYPLSISACQYQSEEIMDEGGIASLSTDLIIHQSQISRLPYILSFSRQKASLFNQYISFYLISSFSISLHNLFTLMLKLPFPISSFNMILVTFVIHPLLTLSILFHNDFTERLVPSSTPSLLFRPINQFFFYHFPHLIALSITHISMLTQTGQIPCLPFLCEWILPQKSQASMNQIESLISFLRIISLILISSTHIYPYNNSLNRLPFFTPIWSIVVLFSLSLQFYCSHSGFLTVFSPLILLIYIILSSISLVIAQSYKRTNIRIFKKENRRKKFGFDTKLGMNSPY</sequence>
<organism evidence="2 3">
    <name type="scientific">Pristionchus pacificus</name>
    <name type="common">Parasitic nematode worm</name>
    <dbReference type="NCBI Taxonomy" id="54126"/>
    <lineage>
        <taxon>Eukaryota</taxon>
        <taxon>Metazoa</taxon>
        <taxon>Ecdysozoa</taxon>
        <taxon>Nematoda</taxon>
        <taxon>Chromadorea</taxon>
        <taxon>Rhabditida</taxon>
        <taxon>Rhabditina</taxon>
        <taxon>Diplogasteromorpha</taxon>
        <taxon>Diplogasteroidea</taxon>
        <taxon>Neodiplogasteridae</taxon>
        <taxon>Pristionchus</taxon>
    </lineage>
</organism>
<dbReference type="InterPro" id="IPR039720">
    <property type="entry name" value="TMEM94"/>
</dbReference>
<reference evidence="2" key="2">
    <citation type="submission" date="2022-06" db="UniProtKB">
        <authorList>
            <consortium name="EnsemblMetazoa"/>
        </authorList>
    </citation>
    <scope>IDENTIFICATION</scope>
    <source>
        <strain evidence="2">PS312</strain>
    </source>
</reference>
<feature type="transmembrane region" description="Helical" evidence="1">
    <location>
        <begin position="33"/>
        <end position="51"/>
    </location>
</feature>
<dbReference type="EnsemblMetazoa" id="PPA47359.1">
    <property type="protein sequence ID" value="PPA47359.1"/>
    <property type="gene ID" value="WBGene00305984"/>
</dbReference>
<keyword evidence="1" id="KW-0812">Transmembrane</keyword>
<accession>A0A8R1V5P8</accession>
<dbReference type="GO" id="GO:0015444">
    <property type="term" value="F:P-type magnesium transporter activity"/>
    <property type="evidence" value="ECO:0000318"/>
    <property type="project" value="GO_Central"/>
</dbReference>
<feature type="transmembrane region" description="Helical" evidence="1">
    <location>
        <begin position="885"/>
        <end position="905"/>
    </location>
</feature>
<keyword evidence="1" id="KW-0472">Membrane</keyword>
<dbReference type="InterPro" id="IPR023298">
    <property type="entry name" value="ATPase_P-typ_TM_dom_sf"/>
</dbReference>
<name>A0A8R1V5P8_PRIPA</name>
<gene>
    <name evidence="2" type="primary">WBGene00305984</name>
</gene>
<dbReference type="GO" id="GO:0005789">
    <property type="term" value="C:endoplasmic reticulum membrane"/>
    <property type="evidence" value="ECO:0000318"/>
    <property type="project" value="GO_Central"/>
</dbReference>
<dbReference type="Proteomes" id="UP000005239">
    <property type="component" value="Unassembled WGS sequence"/>
</dbReference>
<feature type="transmembrane region" description="Helical" evidence="1">
    <location>
        <begin position="5"/>
        <end position="27"/>
    </location>
</feature>
<dbReference type="SUPFAM" id="SSF81665">
    <property type="entry name" value="Calcium ATPase, transmembrane domain M"/>
    <property type="match status" value="1"/>
</dbReference>
<proteinExistence type="predicted"/>
<dbReference type="PANTHER" id="PTHR13219">
    <property type="entry name" value="TRANSMEMBRANE PROTEIN 94"/>
    <property type="match status" value="1"/>
</dbReference>
<evidence type="ECO:0000313" key="2">
    <source>
        <dbReference type="EnsemblMetazoa" id="PPA47359.1"/>
    </source>
</evidence>
<feature type="transmembrane region" description="Helical" evidence="1">
    <location>
        <begin position="167"/>
        <end position="186"/>
    </location>
</feature>
<evidence type="ECO:0000256" key="1">
    <source>
        <dbReference type="SAM" id="Phobius"/>
    </source>
</evidence>
<feature type="transmembrane region" description="Helical" evidence="1">
    <location>
        <begin position="858"/>
        <end position="878"/>
    </location>
</feature>
<reference evidence="3" key="1">
    <citation type="journal article" date="2008" name="Nat. Genet.">
        <title>The Pristionchus pacificus genome provides a unique perspective on nematode lifestyle and parasitism.</title>
        <authorList>
            <person name="Dieterich C."/>
            <person name="Clifton S.W."/>
            <person name="Schuster L.N."/>
            <person name="Chinwalla A."/>
            <person name="Delehaunty K."/>
            <person name="Dinkelacker I."/>
            <person name="Fulton L."/>
            <person name="Fulton R."/>
            <person name="Godfrey J."/>
            <person name="Minx P."/>
            <person name="Mitreva M."/>
            <person name="Roeseler W."/>
            <person name="Tian H."/>
            <person name="Witte H."/>
            <person name="Yang S.P."/>
            <person name="Wilson R.K."/>
            <person name="Sommer R.J."/>
        </authorList>
    </citation>
    <scope>NUCLEOTIDE SEQUENCE [LARGE SCALE GENOMIC DNA]</scope>
    <source>
        <strain evidence="3">PS312</strain>
    </source>
</reference>
<feature type="transmembrane region" description="Helical" evidence="1">
    <location>
        <begin position="911"/>
        <end position="934"/>
    </location>
</feature>
<feature type="transmembrane region" description="Helical" evidence="1">
    <location>
        <begin position="198"/>
        <end position="224"/>
    </location>
</feature>
<dbReference type="GO" id="GO:0160176">
    <property type="term" value="P:magnesium ion transport from cytosol to endoplasmic reticulum"/>
    <property type="evidence" value="ECO:0000318"/>
    <property type="project" value="GO_Central"/>
</dbReference>
<evidence type="ECO:0000313" key="3">
    <source>
        <dbReference type="Proteomes" id="UP000005239"/>
    </source>
</evidence>